<feature type="domain" description="General secretion pathway GspH" evidence="11">
    <location>
        <begin position="44"/>
        <end position="155"/>
    </location>
</feature>
<reference evidence="12 13" key="1">
    <citation type="submission" date="2016-05" db="EMBL/GenBank/DDBJ databases">
        <title>Genome Sequence of Pseudomonas citronellolis Strain SJTE-3, an Estrogens and Persistent Organic Pollutants degradation strain.</title>
        <authorList>
            <person name="Liang R."/>
        </authorList>
    </citation>
    <scope>NUCLEOTIDE SEQUENCE [LARGE SCALE GENOMIC DNA]</scope>
    <source>
        <strain evidence="12 13">SJTE-3</strain>
    </source>
</reference>
<sequence>MPKNRGFSLLEALLSILLLSLLASLAVPAFDNLLQSNRALVALHSLHGALSHARQTAVLTGRPVSVVAHEGDWAKGWALFHDDDNDGQQQSGEPRLRLHPPLEGVQIHPDETSRSYIHYRPQGQAIRPNGAFHAGHFRICAQHATAHRIVINRSGRIRHESAPSASLCPR</sequence>
<keyword evidence="6" id="KW-0812">Transmembrane</keyword>
<evidence type="ECO:0000313" key="12">
    <source>
        <dbReference type="EMBL" id="ANI13371.1"/>
    </source>
</evidence>
<evidence type="ECO:0000256" key="7">
    <source>
        <dbReference type="ARBA" id="ARBA00022989"/>
    </source>
</evidence>
<gene>
    <name evidence="12" type="ORF">A9C11_04955</name>
</gene>
<evidence type="ECO:0000256" key="6">
    <source>
        <dbReference type="ARBA" id="ARBA00022692"/>
    </source>
</evidence>
<comment type="similarity">
    <text evidence="9">Belongs to the GSP H family.</text>
</comment>
<dbReference type="NCBIfam" id="TIGR02532">
    <property type="entry name" value="IV_pilin_GFxxxE"/>
    <property type="match status" value="1"/>
</dbReference>
<dbReference type="GO" id="GO:0015628">
    <property type="term" value="P:protein secretion by the type II secretion system"/>
    <property type="evidence" value="ECO:0007669"/>
    <property type="project" value="InterPro"/>
</dbReference>
<evidence type="ECO:0000313" key="13">
    <source>
        <dbReference type="Proteomes" id="UP000077748"/>
    </source>
</evidence>
<keyword evidence="7" id="KW-1133">Transmembrane helix</keyword>
<keyword evidence="5" id="KW-0997">Cell inner membrane</keyword>
<dbReference type="Pfam" id="PF12019">
    <property type="entry name" value="GspH"/>
    <property type="match status" value="1"/>
</dbReference>
<comment type="subcellular location">
    <subcellularLocation>
        <location evidence="1">Cell inner membrane</location>
        <topology evidence="1">Single-pass membrane protein</topology>
    </subcellularLocation>
</comment>
<dbReference type="PROSITE" id="PS00409">
    <property type="entry name" value="PROKAR_NTER_METHYL"/>
    <property type="match status" value="1"/>
</dbReference>
<dbReference type="InterPro" id="IPR022346">
    <property type="entry name" value="T2SS_GspH"/>
</dbReference>
<protein>
    <recommendedName>
        <fullName evidence="2">Type II secretion system protein H</fullName>
    </recommendedName>
    <alternativeName>
        <fullName evidence="10">General secretion pathway protein H</fullName>
    </alternativeName>
</protein>
<dbReference type="SUPFAM" id="SSF54523">
    <property type="entry name" value="Pili subunits"/>
    <property type="match status" value="1"/>
</dbReference>
<accession>A0A1A9K7F5</accession>
<evidence type="ECO:0000256" key="5">
    <source>
        <dbReference type="ARBA" id="ARBA00022519"/>
    </source>
</evidence>
<dbReference type="Gene3D" id="3.55.40.10">
    <property type="entry name" value="minor pseudopilin epsh domain"/>
    <property type="match status" value="1"/>
</dbReference>
<keyword evidence="4" id="KW-0488">Methylation</keyword>
<dbReference type="RefSeq" id="WP_064581949.1">
    <property type="nucleotide sequence ID" value="NZ_CP015878.1"/>
</dbReference>
<dbReference type="AlphaFoldDB" id="A0A1A9K7F5"/>
<dbReference type="InterPro" id="IPR045584">
    <property type="entry name" value="Pilin-like"/>
</dbReference>
<organism evidence="12 13">
    <name type="scientific">Pseudomonas citronellolis</name>
    <dbReference type="NCBI Taxonomy" id="53408"/>
    <lineage>
        <taxon>Bacteria</taxon>
        <taxon>Pseudomonadati</taxon>
        <taxon>Pseudomonadota</taxon>
        <taxon>Gammaproteobacteria</taxon>
        <taxon>Pseudomonadales</taxon>
        <taxon>Pseudomonadaceae</taxon>
        <taxon>Pseudomonas</taxon>
    </lineage>
</organism>
<keyword evidence="8" id="KW-0472">Membrane</keyword>
<dbReference type="GO" id="GO:0005886">
    <property type="term" value="C:plasma membrane"/>
    <property type="evidence" value="ECO:0007669"/>
    <property type="project" value="UniProtKB-SubCell"/>
</dbReference>
<evidence type="ECO:0000256" key="9">
    <source>
        <dbReference type="ARBA" id="ARBA00025772"/>
    </source>
</evidence>
<name>A0A1A9K7F5_9PSED</name>
<evidence type="ECO:0000256" key="2">
    <source>
        <dbReference type="ARBA" id="ARBA00021549"/>
    </source>
</evidence>
<evidence type="ECO:0000256" key="3">
    <source>
        <dbReference type="ARBA" id="ARBA00022475"/>
    </source>
</evidence>
<dbReference type="InterPro" id="IPR012902">
    <property type="entry name" value="N_methyl_site"/>
</dbReference>
<dbReference type="GO" id="GO:0015627">
    <property type="term" value="C:type II protein secretion system complex"/>
    <property type="evidence" value="ECO:0007669"/>
    <property type="project" value="InterPro"/>
</dbReference>
<evidence type="ECO:0000259" key="11">
    <source>
        <dbReference type="Pfam" id="PF12019"/>
    </source>
</evidence>
<dbReference type="EMBL" id="CP015878">
    <property type="protein sequence ID" value="ANI13371.1"/>
    <property type="molecule type" value="Genomic_DNA"/>
</dbReference>
<dbReference type="Proteomes" id="UP000077748">
    <property type="component" value="Chromosome"/>
</dbReference>
<evidence type="ECO:0000256" key="1">
    <source>
        <dbReference type="ARBA" id="ARBA00004377"/>
    </source>
</evidence>
<proteinExistence type="inferred from homology"/>
<dbReference type="Pfam" id="PF07963">
    <property type="entry name" value="N_methyl"/>
    <property type="match status" value="1"/>
</dbReference>
<evidence type="ECO:0000256" key="4">
    <source>
        <dbReference type="ARBA" id="ARBA00022481"/>
    </source>
</evidence>
<evidence type="ECO:0000256" key="8">
    <source>
        <dbReference type="ARBA" id="ARBA00023136"/>
    </source>
</evidence>
<keyword evidence="3" id="KW-1003">Cell membrane</keyword>
<evidence type="ECO:0000256" key="10">
    <source>
        <dbReference type="ARBA" id="ARBA00030775"/>
    </source>
</evidence>